<organism evidence="2 3">
    <name type="scientific">Malonomonas rubra DSM 5091</name>
    <dbReference type="NCBI Taxonomy" id="1122189"/>
    <lineage>
        <taxon>Bacteria</taxon>
        <taxon>Pseudomonadati</taxon>
        <taxon>Thermodesulfobacteriota</taxon>
        <taxon>Desulfuromonadia</taxon>
        <taxon>Desulfuromonadales</taxon>
        <taxon>Geopsychrobacteraceae</taxon>
        <taxon>Malonomonas</taxon>
    </lineage>
</organism>
<feature type="compositionally biased region" description="Basic and acidic residues" evidence="1">
    <location>
        <begin position="54"/>
        <end position="79"/>
    </location>
</feature>
<dbReference type="AlphaFoldDB" id="A0A1M6DN78"/>
<protein>
    <submittedName>
        <fullName evidence="2">SprA-related family protein</fullName>
    </submittedName>
</protein>
<reference evidence="2 3" key="1">
    <citation type="submission" date="2016-11" db="EMBL/GenBank/DDBJ databases">
        <authorList>
            <person name="Jaros S."/>
            <person name="Januszkiewicz K."/>
            <person name="Wedrychowicz H."/>
        </authorList>
    </citation>
    <scope>NUCLEOTIDE SEQUENCE [LARGE SCALE GENOMIC DNA]</scope>
    <source>
        <strain evidence="2 3">DSM 5091</strain>
    </source>
</reference>
<accession>A0A1M6DN78</accession>
<evidence type="ECO:0000313" key="3">
    <source>
        <dbReference type="Proteomes" id="UP000184171"/>
    </source>
</evidence>
<dbReference type="InterPro" id="IPR021973">
    <property type="entry name" value="SprA-related"/>
</dbReference>
<feature type="region of interest" description="Disordered" evidence="1">
    <location>
        <begin position="125"/>
        <end position="231"/>
    </location>
</feature>
<feature type="region of interest" description="Disordered" evidence="1">
    <location>
        <begin position="1"/>
        <end position="79"/>
    </location>
</feature>
<proteinExistence type="predicted"/>
<dbReference type="EMBL" id="FQZT01000002">
    <property type="protein sequence ID" value="SHI74650.1"/>
    <property type="molecule type" value="Genomic_DNA"/>
</dbReference>
<feature type="compositionally biased region" description="Low complexity" evidence="1">
    <location>
        <begin position="134"/>
        <end position="147"/>
    </location>
</feature>
<feature type="compositionally biased region" description="Low complexity" evidence="1">
    <location>
        <begin position="157"/>
        <end position="172"/>
    </location>
</feature>
<feature type="compositionally biased region" description="Low complexity" evidence="1">
    <location>
        <begin position="14"/>
        <end position="25"/>
    </location>
</feature>
<dbReference type="RefSeq" id="WP_072905714.1">
    <property type="nucleotide sequence ID" value="NZ_FQZT01000002.1"/>
</dbReference>
<dbReference type="Pfam" id="PF12118">
    <property type="entry name" value="SprA-related"/>
    <property type="match status" value="1"/>
</dbReference>
<feature type="compositionally biased region" description="Polar residues" evidence="1">
    <location>
        <begin position="208"/>
        <end position="231"/>
    </location>
</feature>
<name>A0A1M6DN78_MALRU</name>
<gene>
    <name evidence="2" type="ORF">SAMN02745165_00745</name>
</gene>
<dbReference type="STRING" id="1122189.SAMN02745165_00745"/>
<sequence length="231" mass="24725">MLDGINPQAIAYPAQQSQNQAEQSETVTPNSEHEEKVTEVQQVRTMPGQEEVGSDGRKKDSFELSREAQEIRDLQRRDAEVRAHEAAHVAAGGAYAGAANFSYERGPDGQTYAVGGEVSIDMSAIPGDPEATLQKAQQVRAAALAPAEPSSQDMKVAQRAQAMAAEARIEIANQRSEDLSSVAEGMEKNSSSDDASGPEETVSDRSENSQQAPSPSQNNITSGFTRLTTYV</sequence>
<evidence type="ECO:0000256" key="1">
    <source>
        <dbReference type="SAM" id="MobiDB-lite"/>
    </source>
</evidence>
<dbReference type="Proteomes" id="UP000184171">
    <property type="component" value="Unassembled WGS sequence"/>
</dbReference>
<evidence type="ECO:0000313" key="2">
    <source>
        <dbReference type="EMBL" id="SHI74650.1"/>
    </source>
</evidence>
<keyword evidence="3" id="KW-1185">Reference proteome</keyword>
<dbReference type="OrthoDB" id="5406091at2"/>